<name>A0A9W7SJC8_9PEZI</name>
<proteinExistence type="predicted"/>
<dbReference type="InterPro" id="IPR013083">
    <property type="entry name" value="Znf_RING/FYVE/PHD"/>
</dbReference>
<keyword evidence="5" id="KW-1185">Reference proteome</keyword>
<accession>A0A9W7SJC8</accession>
<organism evidence="4 5">
    <name type="scientific">Teratosphaeria destructans</name>
    <dbReference type="NCBI Taxonomy" id="418781"/>
    <lineage>
        <taxon>Eukaryota</taxon>
        <taxon>Fungi</taxon>
        <taxon>Dikarya</taxon>
        <taxon>Ascomycota</taxon>
        <taxon>Pezizomycotina</taxon>
        <taxon>Dothideomycetes</taxon>
        <taxon>Dothideomycetidae</taxon>
        <taxon>Mycosphaerellales</taxon>
        <taxon>Teratosphaeriaceae</taxon>
        <taxon>Teratosphaeria</taxon>
    </lineage>
</organism>
<reference evidence="4 5" key="1">
    <citation type="journal article" date="2018" name="IMA Fungus">
        <title>IMA Genome-F 10: Nine draft genome sequences of Claviceps purpurea s.lat., including C. arundinis, C. humidiphila, and C. cf. spartinae, pseudomolecules for the pitch canker pathogen Fusarium circinatum, draft genome of Davidsoniella eucalypti, Grosmannia galeiformis, Quambalaria eucalypti, and Teratosphaeria destructans.</title>
        <authorList>
            <person name="Wingfield B.D."/>
            <person name="Liu M."/>
            <person name="Nguyen H.D."/>
            <person name="Lane F.A."/>
            <person name="Morgan S.W."/>
            <person name="De Vos L."/>
            <person name="Wilken P.M."/>
            <person name="Duong T.A."/>
            <person name="Aylward J."/>
            <person name="Coetzee M.P."/>
            <person name="Dadej K."/>
            <person name="De Beer Z.W."/>
            <person name="Findlay W."/>
            <person name="Havenga M."/>
            <person name="Kolarik M."/>
            <person name="Menzies J.G."/>
            <person name="Naidoo K."/>
            <person name="Pochopski O."/>
            <person name="Shoukouhi P."/>
            <person name="Santana Q.C."/>
            <person name="Seifert K.A."/>
            <person name="Soal N."/>
            <person name="Steenkamp E.T."/>
            <person name="Tatham C.T."/>
            <person name="van der Nest M.A."/>
            <person name="Wingfield M.J."/>
        </authorList>
    </citation>
    <scope>NUCLEOTIDE SEQUENCE [LARGE SCALE GENOMIC DNA]</scope>
    <source>
        <strain evidence="4">CMW44962</strain>
    </source>
</reference>
<gene>
    <name evidence="4" type="ORF">Tdes44962_MAKER05666</name>
</gene>
<dbReference type="PROSITE" id="PS50089">
    <property type="entry name" value="ZF_RING_2"/>
    <property type="match status" value="1"/>
</dbReference>
<dbReference type="InterPro" id="IPR001841">
    <property type="entry name" value="Znf_RING"/>
</dbReference>
<protein>
    <recommendedName>
        <fullName evidence="3">RING-type domain-containing protein</fullName>
    </recommendedName>
</protein>
<evidence type="ECO:0000256" key="2">
    <source>
        <dbReference type="SAM" id="MobiDB-lite"/>
    </source>
</evidence>
<evidence type="ECO:0000313" key="4">
    <source>
        <dbReference type="EMBL" id="KAH9815338.1"/>
    </source>
</evidence>
<comment type="caution">
    <text evidence="4">The sequence shown here is derived from an EMBL/GenBank/DDBJ whole genome shotgun (WGS) entry which is preliminary data.</text>
</comment>
<dbReference type="GO" id="GO:0008270">
    <property type="term" value="F:zinc ion binding"/>
    <property type="evidence" value="ECO:0007669"/>
    <property type="project" value="UniProtKB-KW"/>
</dbReference>
<dbReference type="Proteomes" id="UP001138500">
    <property type="component" value="Unassembled WGS sequence"/>
</dbReference>
<dbReference type="AlphaFoldDB" id="A0A9W7SJC8"/>
<feature type="domain" description="RING-type" evidence="3">
    <location>
        <begin position="79"/>
        <end position="136"/>
    </location>
</feature>
<keyword evidence="1" id="KW-0479">Metal-binding</keyword>
<dbReference type="OrthoDB" id="8062037at2759"/>
<keyword evidence="1" id="KW-0863">Zinc-finger</keyword>
<feature type="compositionally biased region" description="Basic and acidic residues" evidence="2">
    <location>
        <begin position="219"/>
        <end position="229"/>
    </location>
</feature>
<feature type="region of interest" description="Disordered" evidence="2">
    <location>
        <begin position="145"/>
        <end position="229"/>
    </location>
</feature>
<evidence type="ECO:0000313" key="5">
    <source>
        <dbReference type="Proteomes" id="UP001138500"/>
    </source>
</evidence>
<evidence type="ECO:0000256" key="1">
    <source>
        <dbReference type="PROSITE-ProRule" id="PRU00175"/>
    </source>
</evidence>
<evidence type="ECO:0000259" key="3">
    <source>
        <dbReference type="PROSITE" id="PS50089"/>
    </source>
</evidence>
<dbReference type="EMBL" id="RIBY02002423">
    <property type="protein sequence ID" value="KAH9815338.1"/>
    <property type="molecule type" value="Genomic_DNA"/>
</dbReference>
<keyword evidence="1" id="KW-0862">Zinc</keyword>
<dbReference type="Gene3D" id="3.30.40.10">
    <property type="entry name" value="Zinc/RING finger domain, C3HC4 (zinc finger)"/>
    <property type="match status" value="1"/>
</dbReference>
<dbReference type="SUPFAM" id="SSF57850">
    <property type="entry name" value="RING/U-box"/>
    <property type="match status" value="1"/>
</dbReference>
<sequence>MPTATTTTKAAVTVEHHEIHPHPPPDLATCSLFTAYGVHPDLSAWFNRTCASRLHLSTNHDLGLGDDDHHHHHHQGPNCAICQDTTAGCFLYLPLPCCHQVVGDECLLAWFLGGDITHRRARAAKKPARTTCPCCRADLLPPPAVTPATWEDAQEDARGRHQSRGAGRGSSIDASATGRGREQLAAGQARGEAEEAGHLGGPALEAARVGETEQSIGGRRGDGVRVFME</sequence>
<reference evidence="4 5" key="2">
    <citation type="journal article" date="2021" name="Curr. Genet.">
        <title>Genetic response to nitrogen starvation in the aggressive Eucalyptus foliar pathogen Teratosphaeria destructans.</title>
        <authorList>
            <person name="Havenga M."/>
            <person name="Wingfield B.D."/>
            <person name="Wingfield M.J."/>
            <person name="Dreyer L.L."/>
            <person name="Roets F."/>
            <person name="Aylward J."/>
        </authorList>
    </citation>
    <scope>NUCLEOTIDE SEQUENCE [LARGE SCALE GENOMIC DNA]</scope>
    <source>
        <strain evidence="4">CMW44962</strain>
    </source>
</reference>